<sequence>MSDRAPRPLHYALSPVMIGYNFQQTALLGMLPVLALQLDLPAARVGLTVSAGLIVAAVMAPLLAGRMTVHSLRAAMVAIFAASLALMALLLWPRPAGAAFAILLVIRCVQGSAAAVVLAVAQGASAGSDRAAAALAKVQLWPGVGRAAGAALIGPLLRLSIVLPILPALIGAAVSMIRLCRGPQQIPHIGAASVARAPWIAALAVPFLVQAAIGAAQLGLGPLLALKRPAEQAAGLAGLCLAAGYLALVLTHSALTGRSLSRRPAAALLATALLLPLISDWPGMLILATALAAGASGLLIARHLARVITARPADARQNAAWQGSALLAGLGTGAGAGSLVLPLNPTAPFLLGSGFALFTLLICQRTP</sequence>
<feature type="transmembrane region" description="Helical" evidence="1">
    <location>
        <begin position="42"/>
        <end position="62"/>
    </location>
</feature>
<dbReference type="SUPFAM" id="SSF103473">
    <property type="entry name" value="MFS general substrate transporter"/>
    <property type="match status" value="1"/>
</dbReference>
<reference evidence="2 3" key="1">
    <citation type="submission" date="2021-01" db="EMBL/GenBank/DDBJ databases">
        <title>Biogeographic distribution of Paracoccus.</title>
        <authorList>
            <person name="Hollensteiner J."/>
            <person name="Leineberger J."/>
            <person name="Brinkhoff T."/>
            <person name="Daniel R."/>
        </authorList>
    </citation>
    <scope>NUCLEOTIDE SEQUENCE [LARGE SCALE GENOMIC DNA]</scope>
    <source>
        <strain evidence="2 3">KCTC 22803</strain>
    </source>
</reference>
<protein>
    <recommendedName>
        <fullName evidence="4">MFS transporter</fullName>
    </recommendedName>
</protein>
<dbReference type="RefSeq" id="WP_271885088.1">
    <property type="nucleotide sequence ID" value="NZ_CP067136.1"/>
</dbReference>
<feature type="transmembrane region" description="Helical" evidence="1">
    <location>
        <begin position="285"/>
        <end position="305"/>
    </location>
</feature>
<feature type="transmembrane region" description="Helical" evidence="1">
    <location>
        <begin position="325"/>
        <end position="341"/>
    </location>
</feature>
<accession>A0ABY7SJ37</accession>
<feature type="transmembrane region" description="Helical" evidence="1">
    <location>
        <begin position="347"/>
        <end position="363"/>
    </location>
</feature>
<dbReference type="InterPro" id="IPR036259">
    <property type="entry name" value="MFS_trans_sf"/>
</dbReference>
<gene>
    <name evidence="2" type="ORF">JHX87_10365</name>
</gene>
<dbReference type="Gene3D" id="1.20.1250.20">
    <property type="entry name" value="MFS general substrate transporter like domains"/>
    <property type="match status" value="1"/>
</dbReference>
<keyword evidence="1" id="KW-1133">Transmembrane helix</keyword>
<feature type="transmembrane region" description="Helical" evidence="1">
    <location>
        <begin position="98"/>
        <end position="120"/>
    </location>
</feature>
<evidence type="ECO:0008006" key="4">
    <source>
        <dbReference type="Google" id="ProtNLM"/>
    </source>
</evidence>
<feature type="transmembrane region" description="Helical" evidence="1">
    <location>
        <begin position="159"/>
        <end position="179"/>
    </location>
</feature>
<organism evidence="2 3">
    <name type="scientific">Paracoccus fistulariae</name>
    <dbReference type="NCBI Taxonomy" id="658446"/>
    <lineage>
        <taxon>Bacteria</taxon>
        <taxon>Pseudomonadati</taxon>
        <taxon>Pseudomonadota</taxon>
        <taxon>Alphaproteobacteria</taxon>
        <taxon>Rhodobacterales</taxon>
        <taxon>Paracoccaceae</taxon>
        <taxon>Paracoccus</taxon>
    </lineage>
</organism>
<keyword evidence="1" id="KW-0472">Membrane</keyword>
<feature type="transmembrane region" description="Helical" evidence="1">
    <location>
        <begin position="12"/>
        <end position="36"/>
    </location>
</feature>
<name>A0ABY7SJ37_9RHOB</name>
<dbReference type="EMBL" id="CP067136">
    <property type="protein sequence ID" value="WCR05931.1"/>
    <property type="molecule type" value="Genomic_DNA"/>
</dbReference>
<evidence type="ECO:0000313" key="2">
    <source>
        <dbReference type="EMBL" id="WCR05931.1"/>
    </source>
</evidence>
<keyword evidence="3" id="KW-1185">Reference proteome</keyword>
<keyword evidence="1" id="KW-0812">Transmembrane</keyword>
<evidence type="ECO:0000313" key="3">
    <source>
        <dbReference type="Proteomes" id="UP001219349"/>
    </source>
</evidence>
<feature type="transmembrane region" description="Helical" evidence="1">
    <location>
        <begin position="74"/>
        <end position="92"/>
    </location>
</feature>
<feature type="transmembrane region" description="Helical" evidence="1">
    <location>
        <begin position="199"/>
        <end position="220"/>
    </location>
</feature>
<proteinExistence type="predicted"/>
<feature type="transmembrane region" description="Helical" evidence="1">
    <location>
        <begin position="232"/>
        <end position="251"/>
    </location>
</feature>
<dbReference type="Proteomes" id="UP001219349">
    <property type="component" value="Chromosome"/>
</dbReference>
<evidence type="ECO:0000256" key="1">
    <source>
        <dbReference type="SAM" id="Phobius"/>
    </source>
</evidence>